<feature type="transmembrane region" description="Helical" evidence="6">
    <location>
        <begin position="12"/>
        <end position="36"/>
    </location>
</feature>
<name>A0ABR5J468_9ACTN</name>
<feature type="domain" description="ABC transmembrane type-2" evidence="7">
    <location>
        <begin position="14"/>
        <end position="243"/>
    </location>
</feature>
<dbReference type="PRINTS" id="PR00164">
    <property type="entry name" value="ABC2TRNSPORT"/>
</dbReference>
<evidence type="ECO:0000259" key="7">
    <source>
        <dbReference type="PROSITE" id="PS51012"/>
    </source>
</evidence>
<sequence length="246" mass="25675">MEWQAVHGIRNWRGALVGGLVIPLVTLAAIGFGLGAVVPHGAVGDSSYLRFVAPAVLATAAFQYAVAESTEPVMAGFKWQRTYEGVAVTPVTPRQMVIGQLLWTAAQIAASGALVALVMVACDAMEPLPALLALVFSTVGALAFAAPVMAFSAMVRDGSAFTALNRMIILPMTLVAGTYFPISQLPTAARGLAMATPLWHTVELCRDGGTGGPTSGAIAVHLAVLALWAAIGLAATFRLFRRRLTF</sequence>
<comment type="subcellular location">
    <subcellularLocation>
        <location evidence="6">Cell membrane</location>
        <topology evidence="6">Multi-pass membrane protein</topology>
    </subcellularLocation>
    <subcellularLocation>
        <location evidence="1">Membrane</location>
        <topology evidence="1">Multi-pass membrane protein</topology>
    </subcellularLocation>
</comment>
<accession>A0ABR5J468</accession>
<dbReference type="PIRSF" id="PIRSF006648">
    <property type="entry name" value="DrrB"/>
    <property type="match status" value="1"/>
</dbReference>
<keyword evidence="5" id="KW-0046">Antibiotic resistance</keyword>
<evidence type="ECO:0000256" key="2">
    <source>
        <dbReference type="ARBA" id="ARBA00022692"/>
    </source>
</evidence>
<dbReference type="InterPro" id="IPR000412">
    <property type="entry name" value="ABC_2_transport"/>
</dbReference>
<keyword evidence="6" id="KW-0813">Transport</keyword>
<reference evidence="8 9" key="1">
    <citation type="submission" date="2015-07" db="EMBL/GenBank/DDBJ databases">
        <authorList>
            <person name="Ju K.-S."/>
            <person name="Doroghazi J.R."/>
            <person name="Metcalf W.W."/>
        </authorList>
    </citation>
    <scope>NUCLEOTIDE SEQUENCE [LARGE SCALE GENOMIC DNA]</scope>
    <source>
        <strain evidence="8 9">NRRL B-3589</strain>
    </source>
</reference>
<dbReference type="InterPro" id="IPR047817">
    <property type="entry name" value="ABC2_TM_bact-type"/>
</dbReference>
<evidence type="ECO:0000313" key="8">
    <source>
        <dbReference type="EMBL" id="KOG88169.1"/>
    </source>
</evidence>
<dbReference type="PROSITE" id="PS51012">
    <property type="entry name" value="ABC_TM2"/>
    <property type="match status" value="1"/>
</dbReference>
<dbReference type="InterPro" id="IPR013525">
    <property type="entry name" value="ABC2_TM"/>
</dbReference>
<dbReference type="PANTHER" id="PTHR43229:SF2">
    <property type="entry name" value="NODULATION PROTEIN J"/>
    <property type="match status" value="1"/>
</dbReference>
<dbReference type="Pfam" id="PF12698">
    <property type="entry name" value="ABC2_membrane_3"/>
    <property type="match status" value="1"/>
</dbReference>
<feature type="transmembrane region" description="Helical" evidence="6">
    <location>
        <begin position="218"/>
        <end position="240"/>
    </location>
</feature>
<protein>
    <recommendedName>
        <fullName evidence="6">Transport permease protein</fullName>
    </recommendedName>
</protein>
<comment type="similarity">
    <text evidence="6">Belongs to the ABC-2 integral membrane protein family.</text>
</comment>
<dbReference type="Proteomes" id="UP000037020">
    <property type="component" value="Unassembled WGS sequence"/>
</dbReference>
<evidence type="ECO:0000256" key="4">
    <source>
        <dbReference type="ARBA" id="ARBA00023136"/>
    </source>
</evidence>
<evidence type="ECO:0000313" key="9">
    <source>
        <dbReference type="Proteomes" id="UP000037020"/>
    </source>
</evidence>
<feature type="transmembrane region" description="Helical" evidence="6">
    <location>
        <begin position="101"/>
        <end position="121"/>
    </location>
</feature>
<feature type="transmembrane region" description="Helical" evidence="6">
    <location>
        <begin position="127"/>
        <end position="151"/>
    </location>
</feature>
<keyword evidence="9" id="KW-1185">Reference proteome</keyword>
<proteinExistence type="inferred from homology"/>
<organism evidence="8 9">
    <name type="scientific">Streptomyces varsoviensis</name>
    <dbReference type="NCBI Taxonomy" id="67373"/>
    <lineage>
        <taxon>Bacteria</taxon>
        <taxon>Bacillati</taxon>
        <taxon>Actinomycetota</taxon>
        <taxon>Actinomycetes</taxon>
        <taxon>Kitasatosporales</taxon>
        <taxon>Streptomycetaceae</taxon>
        <taxon>Streptomyces</taxon>
    </lineage>
</organism>
<keyword evidence="6" id="KW-1003">Cell membrane</keyword>
<dbReference type="PANTHER" id="PTHR43229">
    <property type="entry name" value="NODULATION PROTEIN J"/>
    <property type="match status" value="1"/>
</dbReference>
<comment type="caution">
    <text evidence="8">The sequence shown here is derived from an EMBL/GenBank/DDBJ whole genome shotgun (WGS) entry which is preliminary data.</text>
</comment>
<evidence type="ECO:0000256" key="3">
    <source>
        <dbReference type="ARBA" id="ARBA00022989"/>
    </source>
</evidence>
<keyword evidence="2 6" id="KW-0812">Transmembrane</keyword>
<dbReference type="EMBL" id="LGUT01001813">
    <property type="protein sequence ID" value="KOG88169.1"/>
    <property type="molecule type" value="Genomic_DNA"/>
</dbReference>
<evidence type="ECO:0000256" key="5">
    <source>
        <dbReference type="ARBA" id="ARBA00023251"/>
    </source>
</evidence>
<feature type="transmembrane region" description="Helical" evidence="6">
    <location>
        <begin position="163"/>
        <end position="182"/>
    </location>
</feature>
<keyword evidence="4 6" id="KW-0472">Membrane</keyword>
<evidence type="ECO:0000256" key="1">
    <source>
        <dbReference type="ARBA" id="ARBA00004141"/>
    </source>
</evidence>
<feature type="transmembrane region" description="Helical" evidence="6">
    <location>
        <begin position="48"/>
        <end position="67"/>
    </location>
</feature>
<gene>
    <name evidence="8" type="ORF">ADK38_21300</name>
</gene>
<evidence type="ECO:0000256" key="6">
    <source>
        <dbReference type="RuleBase" id="RU361157"/>
    </source>
</evidence>
<dbReference type="InterPro" id="IPR051784">
    <property type="entry name" value="Nod_factor_ABC_transporter"/>
</dbReference>
<keyword evidence="3 6" id="KW-1133">Transmembrane helix</keyword>